<dbReference type="AlphaFoldDB" id="A0A7S3NKQ9"/>
<dbReference type="GO" id="GO:0016887">
    <property type="term" value="F:ATP hydrolysis activity"/>
    <property type="evidence" value="ECO:0007669"/>
    <property type="project" value="InterPro"/>
</dbReference>
<organism evidence="7">
    <name type="scientific">Aureoumbra lagunensis</name>
    <dbReference type="NCBI Taxonomy" id="44058"/>
    <lineage>
        <taxon>Eukaryota</taxon>
        <taxon>Sar</taxon>
        <taxon>Stramenopiles</taxon>
        <taxon>Ochrophyta</taxon>
        <taxon>Pelagophyceae</taxon>
        <taxon>Pelagomonadales</taxon>
        <taxon>Aureoumbra</taxon>
    </lineage>
</organism>
<dbReference type="Pfam" id="PF22977">
    <property type="entry name" value="WHD"/>
    <property type="match status" value="1"/>
</dbReference>
<dbReference type="Pfam" id="PF00004">
    <property type="entry name" value="AAA"/>
    <property type="match status" value="2"/>
</dbReference>
<keyword evidence="3" id="KW-0067">ATP-binding</keyword>
<proteinExistence type="inferred from homology"/>
<sequence length="1087" mass="119796">MDSTNNGTTTLRKAYDLLKSESASLAFSLQEFENILDCSSCSNKEYLMLNEFMLVLRAMEVQLTSTLFTSNCATASDRVKGGNNDESPAAKKAKHDSWSREDRQAVVRRLSRVRELQIAVSQDLRLERYSQVPRLARICEIYKLSQGEARLLSTMAVLATMETQVARCAVSEEDATRRSYQICRFAGVSEVDFEAFIDSGREHCKDNIIQVTDDEYQQNALPAVRINKICTKLIRGDDNFTEEELIKLAWTKLESVLAAEGIKTGISSKGLATPESKKHAPENNMEEENDTCDERVGAIGPSPTSVLSQDKEFETASLISTPYAAEVGELQYLGELFEVIALQIRLATARTKAQVKAATEGTNQSRILFVGQEDGNGNARAQARELEAKVKVAEQKLANRTNATPIKPRLITMAHKLGLDEYEVRVVALLVGRVLSPVIKNLMDSWEAGTGSGMQRLDDSTTVGACLAIFSPNFADQVAKRSKFYKSSRLLSKGILRINAPRWHAQGSNDLTESRVELDRRVLDHLVGLDSEISEIFESSELITPKAKFCHVVLPDNVKEQLITMVEAYSTLSEHKDKLMLDEAIPYGRGLVVLLAGPSGTGKTLTVHALAEKMAKRVLQVDFASLRGKTNDGADVDADLRGLFREAEMANAIVFFDECESIFKSRDLGGDRLLRALLQEIEKTNSLVFLATNRPAELDSAMHRRVSLVCEYKKPGYHERKAIWQNLSTKLPIAPNSVDWDALALKFELTGGFIKNALLAAVLYAIQRDGKNNLLITDSDLRKGCALQQRGVMYKHGTSLGCRESISKETHTIHTLALSENIKSELERVILFEKKRGQVFGTWSFGESTKQGDVASCIILYGPRGAGKRTICSSLARELGSSLYTARTSDVICAPFTATGDDHVINAGSDAKRKRLDAILDDARLSDSVLMFDDFDSVFGAPTSEISSLPSELAALLKKLGTYPGVVTLVAHVDDTTTLRFTPDLLRLISAAIPVSMPSSNQRAEIFRLVLSRSAAPLDSTVDFLRLGQSYELLPTSIRRAATNAAVSAAVRGTDAKISQKDLIAAAKHEYQRLRGTHQDALDRLFT</sequence>
<dbReference type="PANTHER" id="PTHR23073">
    <property type="entry name" value="26S PROTEASOME REGULATORY SUBUNIT"/>
    <property type="match status" value="1"/>
</dbReference>
<dbReference type="SMART" id="SM00382">
    <property type="entry name" value="AAA"/>
    <property type="match status" value="2"/>
</dbReference>
<dbReference type="InterPro" id="IPR003593">
    <property type="entry name" value="AAA+_ATPase"/>
</dbReference>
<evidence type="ECO:0000256" key="2">
    <source>
        <dbReference type="ARBA" id="ARBA00022741"/>
    </source>
</evidence>
<evidence type="ECO:0000256" key="4">
    <source>
        <dbReference type="SAM" id="Coils"/>
    </source>
</evidence>
<dbReference type="InterPro" id="IPR027417">
    <property type="entry name" value="P-loop_NTPase"/>
</dbReference>
<evidence type="ECO:0000256" key="3">
    <source>
        <dbReference type="ARBA" id="ARBA00022840"/>
    </source>
</evidence>
<dbReference type="SUPFAM" id="SSF52540">
    <property type="entry name" value="P-loop containing nucleoside triphosphate hydrolases"/>
    <property type="match status" value="2"/>
</dbReference>
<dbReference type="InterPro" id="IPR050221">
    <property type="entry name" value="26S_Proteasome_ATPase"/>
</dbReference>
<name>A0A7S3NKQ9_9STRA</name>
<dbReference type="CDD" id="cd19481">
    <property type="entry name" value="RecA-like_protease"/>
    <property type="match status" value="1"/>
</dbReference>
<evidence type="ECO:0000256" key="5">
    <source>
        <dbReference type="SAM" id="MobiDB-lite"/>
    </source>
</evidence>
<evidence type="ECO:0000313" key="7">
    <source>
        <dbReference type="EMBL" id="CAE0366514.1"/>
    </source>
</evidence>
<dbReference type="InterPro" id="IPR054472">
    <property type="entry name" value="WHD"/>
</dbReference>
<dbReference type="GO" id="GO:0005524">
    <property type="term" value="F:ATP binding"/>
    <property type="evidence" value="ECO:0007669"/>
    <property type="project" value="UniProtKB-KW"/>
</dbReference>
<dbReference type="Gene3D" id="3.40.50.300">
    <property type="entry name" value="P-loop containing nucleotide triphosphate hydrolases"/>
    <property type="match status" value="2"/>
</dbReference>
<dbReference type="EMBL" id="HBIJ01010573">
    <property type="protein sequence ID" value="CAE0366514.1"/>
    <property type="molecule type" value="Transcribed_RNA"/>
</dbReference>
<protein>
    <recommendedName>
        <fullName evidence="6">AAA+ ATPase domain-containing protein</fullName>
    </recommendedName>
</protein>
<feature type="coiled-coil region" evidence="4">
    <location>
        <begin position="376"/>
        <end position="403"/>
    </location>
</feature>
<accession>A0A7S3NKQ9</accession>
<reference evidence="7" key="1">
    <citation type="submission" date="2021-01" db="EMBL/GenBank/DDBJ databases">
        <authorList>
            <person name="Corre E."/>
            <person name="Pelletier E."/>
            <person name="Niang G."/>
            <person name="Scheremetjew M."/>
            <person name="Finn R."/>
            <person name="Kale V."/>
            <person name="Holt S."/>
            <person name="Cochrane G."/>
            <person name="Meng A."/>
            <person name="Brown T."/>
            <person name="Cohen L."/>
        </authorList>
    </citation>
    <scope>NUCLEOTIDE SEQUENCE</scope>
    <source>
        <strain evidence="7">CCMP1510</strain>
    </source>
</reference>
<comment type="similarity">
    <text evidence="1">Belongs to the AAA ATPase family.</text>
</comment>
<dbReference type="InterPro" id="IPR003959">
    <property type="entry name" value="ATPase_AAA_core"/>
</dbReference>
<feature type="domain" description="AAA+ ATPase" evidence="6">
    <location>
        <begin position="854"/>
        <end position="990"/>
    </location>
</feature>
<keyword evidence="4" id="KW-0175">Coiled coil</keyword>
<gene>
    <name evidence="7" type="ORF">ALAG00032_LOCUS7258</name>
</gene>
<evidence type="ECO:0000256" key="1">
    <source>
        <dbReference type="ARBA" id="ARBA00006914"/>
    </source>
</evidence>
<evidence type="ECO:0000259" key="6">
    <source>
        <dbReference type="SMART" id="SM00382"/>
    </source>
</evidence>
<feature type="domain" description="AAA+ ATPase" evidence="6">
    <location>
        <begin position="589"/>
        <end position="716"/>
    </location>
</feature>
<keyword evidence="2" id="KW-0547">Nucleotide-binding</keyword>
<feature type="region of interest" description="Disordered" evidence="5">
    <location>
        <begin position="268"/>
        <end position="288"/>
    </location>
</feature>